<dbReference type="Proteomes" id="UP000177515">
    <property type="component" value="Chromosome 1"/>
</dbReference>
<feature type="transmembrane region" description="Helical" evidence="4">
    <location>
        <begin position="198"/>
        <end position="217"/>
    </location>
</feature>
<evidence type="ECO:0000259" key="5">
    <source>
        <dbReference type="PROSITE" id="PS50850"/>
    </source>
</evidence>
<protein>
    <submittedName>
        <fullName evidence="6">MFS transporter</fullName>
    </submittedName>
</protein>
<evidence type="ECO:0000256" key="1">
    <source>
        <dbReference type="ARBA" id="ARBA00022692"/>
    </source>
</evidence>
<dbReference type="PANTHER" id="PTHR23520:SF5">
    <property type="entry name" value="TRANSPORTER, PUTATIVE (AFU_ORTHOLOGUE AFUA_3G04000)-RELATED"/>
    <property type="match status" value="1"/>
</dbReference>
<evidence type="ECO:0000256" key="4">
    <source>
        <dbReference type="SAM" id="Phobius"/>
    </source>
</evidence>
<dbReference type="PROSITE" id="PS50850">
    <property type="entry name" value="MFS"/>
    <property type="match status" value="1"/>
</dbReference>
<feature type="transmembrane region" description="Helical" evidence="4">
    <location>
        <begin position="96"/>
        <end position="129"/>
    </location>
</feature>
<feature type="transmembrane region" description="Helical" evidence="4">
    <location>
        <begin position="68"/>
        <end position="89"/>
    </location>
</feature>
<dbReference type="Pfam" id="PF07690">
    <property type="entry name" value="MFS_1"/>
    <property type="match status" value="1"/>
</dbReference>
<accession>A0ABM6F4C8</accession>
<dbReference type="InterPro" id="IPR020846">
    <property type="entry name" value="MFS_dom"/>
</dbReference>
<keyword evidence="7" id="KW-1185">Reference proteome</keyword>
<proteinExistence type="predicted"/>
<dbReference type="Gene3D" id="1.20.1250.20">
    <property type="entry name" value="MFS general substrate transporter like domains"/>
    <property type="match status" value="2"/>
</dbReference>
<feature type="transmembrane region" description="Helical" evidence="4">
    <location>
        <begin position="393"/>
        <end position="413"/>
    </location>
</feature>
<dbReference type="InterPro" id="IPR036259">
    <property type="entry name" value="MFS_trans_sf"/>
</dbReference>
<feature type="transmembrane region" description="Helical" evidence="4">
    <location>
        <begin position="314"/>
        <end position="334"/>
    </location>
</feature>
<dbReference type="PANTHER" id="PTHR23520">
    <property type="entry name" value="TRANSPORTER, PUTATIVE (AFU_ORTHOLOGUE AFUA_3G04000)-RELATED"/>
    <property type="match status" value="1"/>
</dbReference>
<name>A0ABM6F4C8_9BURK</name>
<dbReference type="RefSeq" id="WP_071069400.1">
    <property type="nucleotide sequence ID" value="NZ_CP017754.1"/>
</dbReference>
<feature type="transmembrane region" description="Helical" evidence="4">
    <location>
        <begin position="272"/>
        <end position="294"/>
    </location>
</feature>
<dbReference type="EMBL" id="CP017754">
    <property type="protein sequence ID" value="AOZ06282.1"/>
    <property type="molecule type" value="Genomic_DNA"/>
</dbReference>
<evidence type="ECO:0000256" key="2">
    <source>
        <dbReference type="ARBA" id="ARBA00022989"/>
    </source>
</evidence>
<organism evidence="6 7">
    <name type="scientific">Cupriavidus malaysiensis</name>
    <dbReference type="NCBI Taxonomy" id="367825"/>
    <lineage>
        <taxon>Bacteria</taxon>
        <taxon>Pseudomonadati</taxon>
        <taxon>Pseudomonadota</taxon>
        <taxon>Betaproteobacteria</taxon>
        <taxon>Burkholderiales</taxon>
        <taxon>Burkholderiaceae</taxon>
        <taxon>Cupriavidus</taxon>
    </lineage>
</organism>
<keyword evidence="2 4" id="KW-1133">Transmembrane helix</keyword>
<feature type="domain" description="Major facilitator superfamily (MFS) profile" evidence="5">
    <location>
        <begin position="30"/>
        <end position="417"/>
    </location>
</feature>
<dbReference type="InterPro" id="IPR011701">
    <property type="entry name" value="MFS"/>
</dbReference>
<feature type="transmembrane region" description="Helical" evidence="4">
    <location>
        <begin position="42"/>
        <end position="62"/>
    </location>
</feature>
<gene>
    <name evidence="6" type="ORF">BKK80_10885</name>
</gene>
<sequence length="420" mass="43730">MRYQRHEASTVGGNAGRFARLVLPPGVDASARFLLLGRALRGICDGFIAVLLPAYLLGLGFAQLAVGLISSATLIGSALATILVGLLGNRFPQRRLLILAAVLMAATGASFAGLSTLWPLLIVAFVGTLNPSSGDVSLFLPLEQARLAEAAAPDARTALFARYSLIGAFSAAVGALAAALPSWLSMRLGLPFLAAMRAMFAIYALAGIALWVLYSRLPEPHPQATSAATPLGPSRPIVVRLALLFSVDAFAGGLVVNSLLSLWLMQRFGLSLAAAGRFFFAAGLLTTASQLAAVPLSRRIGLLNTMVFTHIPSSLFLIAAAFSPSLTLTLALLLGRSALSQMDVPTRTAYVMAVVTPPERTAAASLTAVPRSLAAAISPTLAGALLAMGWASAPLLACGVLKIAYDLAILVVFRRIKPLH</sequence>
<keyword evidence="3 4" id="KW-0472">Membrane</keyword>
<evidence type="ECO:0000256" key="3">
    <source>
        <dbReference type="ARBA" id="ARBA00023136"/>
    </source>
</evidence>
<keyword evidence="1 4" id="KW-0812">Transmembrane</keyword>
<feature type="transmembrane region" description="Helical" evidence="4">
    <location>
        <begin position="237"/>
        <end position="260"/>
    </location>
</feature>
<evidence type="ECO:0000313" key="6">
    <source>
        <dbReference type="EMBL" id="AOZ06282.1"/>
    </source>
</evidence>
<dbReference type="SUPFAM" id="SSF103473">
    <property type="entry name" value="MFS general substrate transporter"/>
    <property type="match status" value="1"/>
</dbReference>
<feature type="transmembrane region" description="Helical" evidence="4">
    <location>
        <begin position="163"/>
        <end position="186"/>
    </location>
</feature>
<reference evidence="6 7" key="1">
    <citation type="submission" date="2016-10" db="EMBL/GenBank/DDBJ databases">
        <title>Complete genome sequences of three Cupriavidus strains isolated from various Malaysian environments.</title>
        <authorList>
            <person name="Abdullah A.A.-A."/>
            <person name="Shafie N.A.H."/>
            <person name="Lau N.S."/>
        </authorList>
    </citation>
    <scope>NUCLEOTIDE SEQUENCE [LARGE SCALE GENOMIC DNA]</scope>
    <source>
        <strain evidence="6 7">USMAA1020</strain>
    </source>
</reference>
<evidence type="ECO:0000313" key="7">
    <source>
        <dbReference type="Proteomes" id="UP000177515"/>
    </source>
</evidence>